<organism evidence="1 2">
    <name type="scientific">Irpex rosettiformis</name>
    <dbReference type="NCBI Taxonomy" id="378272"/>
    <lineage>
        <taxon>Eukaryota</taxon>
        <taxon>Fungi</taxon>
        <taxon>Dikarya</taxon>
        <taxon>Basidiomycota</taxon>
        <taxon>Agaricomycotina</taxon>
        <taxon>Agaricomycetes</taxon>
        <taxon>Polyporales</taxon>
        <taxon>Irpicaceae</taxon>
        <taxon>Irpex</taxon>
    </lineage>
</organism>
<gene>
    <name evidence="1" type="ORF">BDY19DRAFT_975814</name>
</gene>
<protein>
    <submittedName>
        <fullName evidence="1">Phox homologous domain-containing protein</fullName>
    </submittedName>
</protein>
<dbReference type="Proteomes" id="UP001055072">
    <property type="component" value="Unassembled WGS sequence"/>
</dbReference>
<reference evidence="1" key="1">
    <citation type="journal article" date="2021" name="Environ. Microbiol.">
        <title>Gene family expansions and transcriptome signatures uncover fungal adaptations to wood decay.</title>
        <authorList>
            <person name="Hage H."/>
            <person name="Miyauchi S."/>
            <person name="Viragh M."/>
            <person name="Drula E."/>
            <person name="Min B."/>
            <person name="Chaduli D."/>
            <person name="Navarro D."/>
            <person name="Favel A."/>
            <person name="Norest M."/>
            <person name="Lesage-Meessen L."/>
            <person name="Balint B."/>
            <person name="Merenyi Z."/>
            <person name="de Eugenio L."/>
            <person name="Morin E."/>
            <person name="Martinez A.T."/>
            <person name="Baldrian P."/>
            <person name="Stursova M."/>
            <person name="Martinez M.J."/>
            <person name="Novotny C."/>
            <person name="Magnuson J.K."/>
            <person name="Spatafora J.W."/>
            <person name="Maurice S."/>
            <person name="Pangilinan J."/>
            <person name="Andreopoulos W."/>
            <person name="LaButti K."/>
            <person name="Hundley H."/>
            <person name="Na H."/>
            <person name="Kuo A."/>
            <person name="Barry K."/>
            <person name="Lipzen A."/>
            <person name="Henrissat B."/>
            <person name="Riley R."/>
            <person name="Ahrendt S."/>
            <person name="Nagy L.G."/>
            <person name="Grigoriev I.V."/>
            <person name="Martin F."/>
            <person name="Rosso M.N."/>
        </authorList>
    </citation>
    <scope>NUCLEOTIDE SEQUENCE</scope>
    <source>
        <strain evidence="1">CBS 384.51</strain>
    </source>
</reference>
<comment type="caution">
    <text evidence="1">The sequence shown here is derived from an EMBL/GenBank/DDBJ whole genome shotgun (WGS) entry which is preliminary data.</text>
</comment>
<dbReference type="EMBL" id="MU274954">
    <property type="protein sequence ID" value="KAI0083745.1"/>
    <property type="molecule type" value="Genomic_DNA"/>
</dbReference>
<name>A0ACB8TP51_9APHY</name>
<evidence type="ECO:0000313" key="2">
    <source>
        <dbReference type="Proteomes" id="UP001055072"/>
    </source>
</evidence>
<sequence length="224" mass="25256">MASASKLASSTSELQPLGQLAIPPAYALRKTTSMLEILPQEIDVAEEVRMYEDMCDTPIVESLSDEDTGETRRRVVRRSTLKRPDSIFSQDSRSIWLADNSGKGPSSTSTFAQDVQVIGWTSVGDKKGGAYIVYDCAIHTKEGAVMHVHKRYSAFEQLYMRLRSTLPTYQQHFIPQLPPKNPLSKFRATFLDKRRRALQHWLASVMLHPDIGGCEAIRQWVINS</sequence>
<keyword evidence="2" id="KW-1185">Reference proteome</keyword>
<accession>A0ACB8TP51</accession>
<evidence type="ECO:0000313" key="1">
    <source>
        <dbReference type="EMBL" id="KAI0083745.1"/>
    </source>
</evidence>
<proteinExistence type="predicted"/>